<keyword evidence="3" id="KW-0325">Glycoprotein</keyword>
<evidence type="ECO:0000256" key="3">
    <source>
        <dbReference type="RuleBase" id="RU363129"/>
    </source>
</evidence>
<accession>R7U988</accession>
<reference evidence="4 6" key="2">
    <citation type="journal article" date="2013" name="Nature">
        <title>Insights into bilaterian evolution from three spiralian genomes.</title>
        <authorList>
            <person name="Simakov O."/>
            <person name="Marletaz F."/>
            <person name="Cho S.J."/>
            <person name="Edsinger-Gonzales E."/>
            <person name="Havlak P."/>
            <person name="Hellsten U."/>
            <person name="Kuo D.H."/>
            <person name="Larsson T."/>
            <person name="Lv J."/>
            <person name="Arendt D."/>
            <person name="Savage R."/>
            <person name="Osoegawa K."/>
            <person name="de Jong P."/>
            <person name="Grimwood J."/>
            <person name="Chapman J.A."/>
            <person name="Shapiro H."/>
            <person name="Aerts A."/>
            <person name="Otillar R.P."/>
            <person name="Terry A.Y."/>
            <person name="Boore J.L."/>
            <person name="Grigoriev I.V."/>
            <person name="Lindberg D.R."/>
            <person name="Seaver E.C."/>
            <person name="Weisblat D.A."/>
            <person name="Putnam N.H."/>
            <person name="Rokhsar D.S."/>
        </authorList>
    </citation>
    <scope>NUCLEOTIDE SEQUENCE</scope>
    <source>
        <strain evidence="4 6">I ESC-2004</strain>
    </source>
</reference>
<dbReference type="EMBL" id="KB306072">
    <property type="protein sequence ID" value="ELU00373.1"/>
    <property type="molecule type" value="Genomic_DNA"/>
</dbReference>
<proteinExistence type="inferred from homology"/>
<dbReference type="UniPathway" id="UPA00378"/>
<keyword evidence="3" id="KW-0735">Signal-anchor</keyword>
<dbReference type="Pfam" id="PF01531">
    <property type="entry name" value="Glyco_transf_11"/>
    <property type="match status" value="1"/>
</dbReference>
<evidence type="ECO:0000256" key="2">
    <source>
        <dbReference type="ARBA" id="ARBA00022679"/>
    </source>
</evidence>
<dbReference type="EnsemblMetazoa" id="CapteT192469">
    <property type="protein sequence ID" value="CapteP192469"/>
    <property type="gene ID" value="CapteG192469"/>
</dbReference>
<keyword evidence="6" id="KW-1185">Reference proteome</keyword>
<keyword evidence="2 3" id="KW-0808">Transferase</keyword>
<dbReference type="PANTHER" id="PTHR11927">
    <property type="entry name" value="GALACTOSIDE 2-L-FUCOSYLTRANSFERASE"/>
    <property type="match status" value="1"/>
</dbReference>
<feature type="transmembrane region" description="Helical" evidence="3">
    <location>
        <begin position="7"/>
        <end position="26"/>
    </location>
</feature>
<dbReference type="GO" id="GO:0005975">
    <property type="term" value="P:carbohydrate metabolic process"/>
    <property type="evidence" value="ECO:0007669"/>
    <property type="project" value="InterPro"/>
</dbReference>
<reference evidence="6" key="1">
    <citation type="submission" date="2012-12" db="EMBL/GenBank/DDBJ databases">
        <authorList>
            <person name="Hellsten U."/>
            <person name="Grimwood J."/>
            <person name="Chapman J.A."/>
            <person name="Shapiro H."/>
            <person name="Aerts A."/>
            <person name="Otillar R.P."/>
            <person name="Terry A.Y."/>
            <person name="Boore J.L."/>
            <person name="Simakov O."/>
            <person name="Marletaz F."/>
            <person name="Cho S.-J."/>
            <person name="Edsinger-Gonzales E."/>
            <person name="Havlak P."/>
            <person name="Kuo D.-H."/>
            <person name="Larsson T."/>
            <person name="Lv J."/>
            <person name="Arendt D."/>
            <person name="Savage R."/>
            <person name="Osoegawa K."/>
            <person name="de Jong P."/>
            <person name="Lindberg D.R."/>
            <person name="Seaver E.C."/>
            <person name="Weisblat D.A."/>
            <person name="Putnam N.H."/>
            <person name="Grigoriev I.V."/>
            <person name="Rokhsar D.S."/>
        </authorList>
    </citation>
    <scope>NUCLEOTIDE SEQUENCE</scope>
    <source>
        <strain evidence="6">I ESC-2004</strain>
    </source>
</reference>
<dbReference type="OMA" id="RIESKCC"/>
<organism evidence="4">
    <name type="scientific">Capitella teleta</name>
    <name type="common">Polychaete worm</name>
    <dbReference type="NCBI Taxonomy" id="283909"/>
    <lineage>
        <taxon>Eukaryota</taxon>
        <taxon>Metazoa</taxon>
        <taxon>Spiralia</taxon>
        <taxon>Lophotrochozoa</taxon>
        <taxon>Annelida</taxon>
        <taxon>Polychaeta</taxon>
        <taxon>Sedentaria</taxon>
        <taxon>Scolecida</taxon>
        <taxon>Capitellidae</taxon>
        <taxon>Capitella</taxon>
    </lineage>
</organism>
<comment type="similarity">
    <text evidence="3">Belongs to the glycosyltransferase 11 family.</text>
</comment>
<keyword evidence="3" id="KW-0472">Membrane</keyword>
<sequence length="331" mass="38073">MTSWTKYLLSALLVSVVSLIVLTPLMEQSYNRHSIKYDDNNTYITLRTIQYWGVGNQMFAIAAMVGINTARGLPWKYCLPRKMQARDMFDLGSIPYCESKDLDDPTFFNEAGHAIFTPGYKSVPVDNDLVLSGYFQSWKYFKDVNVNDTLRLKDNIVQVAKYRIVQLVEAHLNCSYCVHNVTLVGVHIRRGDYLSDLSISLGYKIAPMSYIYRAIDHMTNFLDDRLHVFIVSSDDIEWCQKQLINITNIVFLTKKSDPLHSLTLPRDIGTDFAVLSLCQHSIMTVGTFGWWGAYLAGGHVVYYKDDVRMFSKLWNNSHHEDYFPPRWVGLS</sequence>
<keyword evidence="3" id="KW-1133">Transmembrane helix</keyword>
<gene>
    <name evidence="4" type="ORF">CAPTEDRAFT_192469</name>
</gene>
<dbReference type="GO" id="GO:0008107">
    <property type="term" value="F:galactoside 2-alpha-L-fucosyltransferase activity"/>
    <property type="evidence" value="ECO:0007669"/>
    <property type="project" value="InterPro"/>
</dbReference>
<dbReference type="AlphaFoldDB" id="R7U988"/>
<name>R7U988_CAPTE</name>
<comment type="subcellular location">
    <subcellularLocation>
        <location evidence="3">Golgi apparatus</location>
        <location evidence="3">Golgi stack membrane</location>
        <topology evidence="3">Single-pass type II membrane protein</topology>
    </subcellularLocation>
</comment>
<dbReference type="GO" id="GO:0032580">
    <property type="term" value="C:Golgi cisterna membrane"/>
    <property type="evidence" value="ECO:0007669"/>
    <property type="project" value="UniProtKB-SubCell"/>
</dbReference>
<dbReference type="STRING" id="283909.R7U988"/>
<evidence type="ECO:0000313" key="5">
    <source>
        <dbReference type="EnsemblMetazoa" id="CapteP192469"/>
    </source>
</evidence>
<dbReference type="CDD" id="cd11301">
    <property type="entry name" value="Fut1_Fut2_like"/>
    <property type="match status" value="1"/>
</dbReference>
<dbReference type="OrthoDB" id="3226at2759"/>
<dbReference type="Proteomes" id="UP000014760">
    <property type="component" value="Unassembled WGS sequence"/>
</dbReference>
<evidence type="ECO:0000313" key="6">
    <source>
        <dbReference type="Proteomes" id="UP000014760"/>
    </source>
</evidence>
<protein>
    <recommendedName>
        <fullName evidence="3">L-Fucosyltransferase</fullName>
        <ecNumber evidence="3">2.4.1.-</ecNumber>
    </recommendedName>
</protein>
<evidence type="ECO:0000256" key="1">
    <source>
        <dbReference type="ARBA" id="ARBA00022676"/>
    </source>
</evidence>
<keyword evidence="3" id="KW-0812">Transmembrane</keyword>
<dbReference type="HOGENOM" id="CLU_043399_2_0_1"/>
<dbReference type="InterPro" id="IPR002516">
    <property type="entry name" value="Glyco_trans_11"/>
</dbReference>
<comment type="pathway">
    <text evidence="3">Protein modification; protein glycosylation.</text>
</comment>
<keyword evidence="1 3" id="KW-0328">Glycosyltransferase</keyword>
<dbReference type="EC" id="2.4.1.-" evidence="3"/>
<reference evidence="5" key="3">
    <citation type="submission" date="2015-06" db="UniProtKB">
        <authorList>
            <consortium name="EnsemblMetazoa"/>
        </authorList>
    </citation>
    <scope>IDENTIFICATION</scope>
</reference>
<dbReference type="EMBL" id="AMQN01009724">
    <property type="status" value="NOT_ANNOTATED_CDS"/>
    <property type="molecule type" value="Genomic_DNA"/>
</dbReference>
<keyword evidence="3" id="KW-0333">Golgi apparatus</keyword>
<dbReference type="PANTHER" id="PTHR11927:SF9">
    <property type="entry name" value="L-FUCOSYLTRANSFERASE"/>
    <property type="match status" value="1"/>
</dbReference>
<evidence type="ECO:0000313" key="4">
    <source>
        <dbReference type="EMBL" id="ELU00373.1"/>
    </source>
</evidence>